<comment type="caution">
    <text evidence="1">The sequence shown here is derived from an EMBL/GenBank/DDBJ whole genome shotgun (WGS) entry which is preliminary data.</text>
</comment>
<name>A0ABQ3UT12_9CHLR</name>
<protein>
    <submittedName>
        <fullName evidence="1">Uncharacterized protein</fullName>
    </submittedName>
</protein>
<reference evidence="1 2" key="1">
    <citation type="journal article" date="2021" name="Int. J. Syst. Evol. Microbiol.">
        <title>Reticulibacter mediterranei gen. nov., sp. nov., within the new family Reticulibacteraceae fam. nov., and Ktedonospora formicarum gen. nov., sp. nov., Ktedonobacter robiniae sp. nov., Dictyobacter formicarum sp. nov. and Dictyobacter arantiisoli sp. nov., belonging to the class Ktedonobacteria.</title>
        <authorList>
            <person name="Yabe S."/>
            <person name="Zheng Y."/>
            <person name="Wang C.M."/>
            <person name="Sakai Y."/>
            <person name="Abe K."/>
            <person name="Yokota A."/>
            <person name="Donadio S."/>
            <person name="Cavaletti L."/>
            <person name="Monciardini P."/>
        </authorList>
    </citation>
    <scope>NUCLEOTIDE SEQUENCE [LARGE SCALE GENOMIC DNA]</scope>
    <source>
        <strain evidence="1 2">SOSP1-30</strain>
    </source>
</reference>
<keyword evidence="2" id="KW-1185">Reference proteome</keyword>
<organism evidence="1 2">
    <name type="scientific">Ktedonobacter robiniae</name>
    <dbReference type="NCBI Taxonomy" id="2778365"/>
    <lineage>
        <taxon>Bacteria</taxon>
        <taxon>Bacillati</taxon>
        <taxon>Chloroflexota</taxon>
        <taxon>Ktedonobacteria</taxon>
        <taxon>Ktedonobacterales</taxon>
        <taxon>Ktedonobacteraceae</taxon>
        <taxon>Ktedonobacter</taxon>
    </lineage>
</organism>
<dbReference type="Proteomes" id="UP000654345">
    <property type="component" value="Unassembled WGS sequence"/>
</dbReference>
<proteinExistence type="predicted"/>
<sequence length="57" mass="6700">MFVPPHVDFIQSVDKNERQSKLLSNSYQGKRRDADAAYKDYTVSKTHDKYDICMRCV</sequence>
<evidence type="ECO:0000313" key="1">
    <source>
        <dbReference type="EMBL" id="GHO55807.1"/>
    </source>
</evidence>
<gene>
    <name evidence="1" type="ORF">KSB_42820</name>
</gene>
<evidence type="ECO:0000313" key="2">
    <source>
        <dbReference type="Proteomes" id="UP000654345"/>
    </source>
</evidence>
<dbReference type="EMBL" id="BNJG01000002">
    <property type="protein sequence ID" value="GHO55807.1"/>
    <property type="molecule type" value="Genomic_DNA"/>
</dbReference>
<accession>A0ABQ3UT12</accession>